<evidence type="ECO:0000313" key="3">
    <source>
        <dbReference type="Proteomes" id="UP001292094"/>
    </source>
</evidence>
<name>A0AAE1USW8_9EUCA</name>
<keyword evidence="1" id="KW-1133">Transmembrane helix</keyword>
<accession>A0AAE1USW8</accession>
<feature type="transmembrane region" description="Helical" evidence="1">
    <location>
        <begin position="12"/>
        <end position="29"/>
    </location>
</feature>
<protein>
    <submittedName>
        <fullName evidence="2">Uncharacterized protein</fullName>
    </submittedName>
</protein>
<keyword evidence="1" id="KW-0472">Membrane</keyword>
<sequence length="128" mass="14736">MEVLGEQVLSPSNMILGSGCVTAMLLYPLDHLTLLHLTSLHLLYLLDHFILLHLTSLHLLYLLDHFILLQFTSLHLLYLLDHFILLQFTSFHLFFPLHFSSPRLTLPYLCSSPLTALIMGHLEYLQLA</sequence>
<dbReference type="AlphaFoldDB" id="A0AAE1USW8"/>
<dbReference type="Proteomes" id="UP001292094">
    <property type="component" value="Unassembled WGS sequence"/>
</dbReference>
<feature type="transmembrane region" description="Helical" evidence="1">
    <location>
        <begin position="75"/>
        <end position="94"/>
    </location>
</feature>
<feature type="transmembrane region" description="Helical" evidence="1">
    <location>
        <begin position="41"/>
        <end position="63"/>
    </location>
</feature>
<organism evidence="2 3">
    <name type="scientific">Petrolisthes manimaculis</name>
    <dbReference type="NCBI Taxonomy" id="1843537"/>
    <lineage>
        <taxon>Eukaryota</taxon>
        <taxon>Metazoa</taxon>
        <taxon>Ecdysozoa</taxon>
        <taxon>Arthropoda</taxon>
        <taxon>Crustacea</taxon>
        <taxon>Multicrustacea</taxon>
        <taxon>Malacostraca</taxon>
        <taxon>Eumalacostraca</taxon>
        <taxon>Eucarida</taxon>
        <taxon>Decapoda</taxon>
        <taxon>Pleocyemata</taxon>
        <taxon>Anomura</taxon>
        <taxon>Galatheoidea</taxon>
        <taxon>Porcellanidae</taxon>
        <taxon>Petrolisthes</taxon>
    </lineage>
</organism>
<reference evidence="2" key="1">
    <citation type="submission" date="2023-11" db="EMBL/GenBank/DDBJ databases">
        <title>Genome assemblies of two species of porcelain crab, Petrolisthes cinctipes and Petrolisthes manimaculis (Anomura: Porcellanidae).</title>
        <authorList>
            <person name="Angst P."/>
        </authorList>
    </citation>
    <scope>NUCLEOTIDE SEQUENCE</scope>
    <source>
        <strain evidence="2">PB745_02</strain>
        <tissue evidence="2">Gill</tissue>
    </source>
</reference>
<keyword evidence="3" id="KW-1185">Reference proteome</keyword>
<evidence type="ECO:0000313" key="2">
    <source>
        <dbReference type="EMBL" id="KAK4329375.1"/>
    </source>
</evidence>
<proteinExistence type="predicted"/>
<evidence type="ECO:0000256" key="1">
    <source>
        <dbReference type="SAM" id="Phobius"/>
    </source>
</evidence>
<dbReference type="EMBL" id="JAWZYT010000017">
    <property type="protein sequence ID" value="KAK4329375.1"/>
    <property type="molecule type" value="Genomic_DNA"/>
</dbReference>
<gene>
    <name evidence="2" type="ORF">Pmani_000272</name>
</gene>
<keyword evidence="1" id="KW-0812">Transmembrane</keyword>
<comment type="caution">
    <text evidence="2">The sequence shown here is derived from an EMBL/GenBank/DDBJ whole genome shotgun (WGS) entry which is preliminary data.</text>
</comment>